<reference evidence="8 9" key="1">
    <citation type="journal article" date="2014" name="Genome Announc.">
        <title>Draft genome sequences of eight enterohepatic helicobacter species isolated from both laboratory and wild rodents.</title>
        <authorList>
            <person name="Sheh A."/>
            <person name="Shen Z."/>
            <person name="Fox J.G."/>
        </authorList>
    </citation>
    <scope>NUCLEOTIDE SEQUENCE [LARGE SCALE GENOMIC DNA]</scope>
    <source>
        <strain evidence="8 9">MIT 97-6194</strain>
    </source>
</reference>
<feature type="domain" description="dUTPase-like" evidence="6">
    <location>
        <begin position="13"/>
        <end position="143"/>
    </location>
</feature>
<evidence type="ECO:0000256" key="1">
    <source>
        <dbReference type="ARBA" id="ARBA00006581"/>
    </source>
</evidence>
<dbReference type="Proteomes" id="UP000029714">
    <property type="component" value="Unassembled WGS sequence"/>
</dbReference>
<comment type="catalytic activity">
    <reaction evidence="5">
        <text>dUTP + H2O = dUMP + diphosphate + H(+)</text>
        <dbReference type="Rhea" id="RHEA:10248"/>
        <dbReference type="ChEBI" id="CHEBI:15377"/>
        <dbReference type="ChEBI" id="CHEBI:15378"/>
        <dbReference type="ChEBI" id="CHEBI:33019"/>
        <dbReference type="ChEBI" id="CHEBI:61555"/>
        <dbReference type="ChEBI" id="CHEBI:246422"/>
        <dbReference type="EC" id="3.6.1.23"/>
    </reaction>
</comment>
<dbReference type="RefSeq" id="WP_034571807.1">
    <property type="nucleotide sequence ID" value="NZ_JRMP02000019.1"/>
</dbReference>
<dbReference type="OrthoDB" id="9809956at2"/>
<gene>
    <name evidence="7" type="ORF">DCO61_05805</name>
    <name evidence="8" type="ORF">LS64_010170</name>
</gene>
<keyword evidence="9" id="KW-1185">Reference proteome</keyword>
<dbReference type="SUPFAM" id="SSF51283">
    <property type="entry name" value="dUTPase-like"/>
    <property type="match status" value="1"/>
</dbReference>
<dbReference type="EMBL" id="JRMP02000019">
    <property type="protein sequence ID" value="TLD92543.1"/>
    <property type="molecule type" value="Genomic_DNA"/>
</dbReference>
<dbReference type="GO" id="GO:0006226">
    <property type="term" value="P:dUMP biosynthetic process"/>
    <property type="evidence" value="ECO:0007669"/>
    <property type="project" value="InterPro"/>
</dbReference>
<dbReference type="GO" id="GO:0000287">
    <property type="term" value="F:magnesium ion binding"/>
    <property type="evidence" value="ECO:0007669"/>
    <property type="project" value="InterPro"/>
</dbReference>
<evidence type="ECO:0000256" key="5">
    <source>
        <dbReference type="ARBA" id="ARBA00047686"/>
    </source>
</evidence>
<dbReference type="EC" id="3.6.1.23" evidence="2"/>
<keyword evidence="4" id="KW-0546">Nucleotide metabolism</keyword>
<dbReference type="Proteomes" id="UP000477070">
    <property type="component" value="Unassembled WGS sequence"/>
</dbReference>
<evidence type="ECO:0000313" key="8">
    <source>
        <dbReference type="EMBL" id="TLD92543.1"/>
    </source>
</evidence>
<name>A0A347VTC8_9HELI</name>
<dbReference type="InterPro" id="IPR008181">
    <property type="entry name" value="dUTPase"/>
</dbReference>
<keyword evidence="3 8" id="KW-0378">Hydrolase</keyword>
<dbReference type="AlphaFoldDB" id="A0A347VTC8"/>
<dbReference type="GO" id="GO:0004170">
    <property type="term" value="F:dUTP diphosphatase activity"/>
    <property type="evidence" value="ECO:0007669"/>
    <property type="project" value="UniProtKB-EC"/>
</dbReference>
<evidence type="ECO:0000259" key="6">
    <source>
        <dbReference type="Pfam" id="PF00692"/>
    </source>
</evidence>
<protein>
    <recommendedName>
        <fullName evidence="2">dUTP diphosphatase</fullName>
        <ecNumber evidence="2">3.6.1.23</ecNumber>
    </recommendedName>
</protein>
<dbReference type="Pfam" id="PF00692">
    <property type="entry name" value="dUTPase"/>
    <property type="match status" value="1"/>
</dbReference>
<organism evidence="8 9">
    <name type="scientific">Helicobacter saguini</name>
    <dbReference type="NCBI Taxonomy" id="1548018"/>
    <lineage>
        <taxon>Bacteria</taxon>
        <taxon>Pseudomonadati</taxon>
        <taxon>Campylobacterota</taxon>
        <taxon>Epsilonproteobacteria</taxon>
        <taxon>Campylobacterales</taxon>
        <taxon>Helicobacteraceae</taxon>
        <taxon>Helicobacter</taxon>
    </lineage>
</organism>
<proteinExistence type="inferred from homology"/>
<evidence type="ECO:0000256" key="3">
    <source>
        <dbReference type="ARBA" id="ARBA00022801"/>
    </source>
</evidence>
<dbReference type="InterPro" id="IPR033704">
    <property type="entry name" value="dUTPase_trimeric"/>
</dbReference>
<reference evidence="7 10" key="4">
    <citation type="submission" date="2019-12" db="EMBL/GenBank/DDBJ databases">
        <title>Multi-Generational Helicobacter saguini Isolates.</title>
        <authorList>
            <person name="Mannion A."/>
            <person name="Shen Z."/>
            <person name="Fox J.G."/>
        </authorList>
    </citation>
    <scope>NUCLEOTIDE SEQUENCE [LARGE SCALE GENOMIC DNA]</scope>
    <source>
        <strain evidence="7">16-048</strain>
        <strain evidence="10">16-048 (F4)</strain>
    </source>
</reference>
<dbReference type="CDD" id="cd07557">
    <property type="entry name" value="trimeric_dUTPase"/>
    <property type="match status" value="1"/>
</dbReference>
<reference evidence="8 9" key="2">
    <citation type="journal article" date="2016" name="Infect. Immun.">
        <title>Helicobacter saguini, a Novel Helicobacter Isolated from Cotton-Top Tamarins with Ulcerative Colitis, Has Proinflammatory Properties and Induces Typhlocolitis and Dysplasia in Gnotobiotic IL-10-/- Mice.</title>
        <authorList>
            <person name="Shen Z."/>
            <person name="Mannion A."/>
            <person name="Whary M.T."/>
            <person name="Muthupalani S."/>
            <person name="Sheh A."/>
            <person name="Feng Y."/>
            <person name="Gong G."/>
            <person name="Vandamme P."/>
            <person name="Holcombe H.R."/>
            <person name="Paster B.J."/>
            <person name="Fox J.G."/>
        </authorList>
    </citation>
    <scope>NUCLEOTIDE SEQUENCE [LARGE SCALE GENOMIC DNA]</scope>
    <source>
        <strain evidence="8 9">MIT 97-6194</strain>
    </source>
</reference>
<dbReference type="GO" id="GO:0046081">
    <property type="term" value="P:dUTP catabolic process"/>
    <property type="evidence" value="ECO:0007669"/>
    <property type="project" value="InterPro"/>
</dbReference>
<comment type="caution">
    <text evidence="8">The sequence shown here is derived from an EMBL/GenBank/DDBJ whole genome shotgun (WGS) entry which is preliminary data.</text>
</comment>
<dbReference type="STRING" id="1548018.LS64_07070"/>
<dbReference type="Gene3D" id="2.70.40.10">
    <property type="match status" value="1"/>
</dbReference>
<dbReference type="InterPro" id="IPR029054">
    <property type="entry name" value="dUTPase-like"/>
</dbReference>
<evidence type="ECO:0000313" key="10">
    <source>
        <dbReference type="Proteomes" id="UP000477070"/>
    </source>
</evidence>
<evidence type="ECO:0000256" key="4">
    <source>
        <dbReference type="ARBA" id="ARBA00023080"/>
    </source>
</evidence>
<evidence type="ECO:0000313" key="7">
    <source>
        <dbReference type="EMBL" id="MWV69535.1"/>
    </source>
</evidence>
<evidence type="ECO:0000313" key="9">
    <source>
        <dbReference type="Proteomes" id="UP000029714"/>
    </source>
</evidence>
<comment type="similarity">
    <text evidence="1">Belongs to the dUTPase family.</text>
</comment>
<dbReference type="NCBIfam" id="NF001862">
    <property type="entry name" value="PRK00601.1"/>
    <property type="match status" value="1"/>
</dbReference>
<accession>A0A347VTC8</accession>
<reference evidence="8" key="3">
    <citation type="submission" date="2018-04" db="EMBL/GenBank/DDBJ databases">
        <authorList>
            <person name="Sheh A."/>
            <person name="Shen Z."/>
            <person name="Mannion A.J."/>
            <person name="Fox J.G."/>
        </authorList>
    </citation>
    <scope>NUCLEOTIDE SEQUENCE</scope>
    <source>
        <strain evidence="8">MIT 97-6194</strain>
    </source>
</reference>
<dbReference type="InterPro" id="IPR036157">
    <property type="entry name" value="dUTPase-like_sf"/>
</dbReference>
<dbReference type="PANTHER" id="PTHR11241:SF0">
    <property type="entry name" value="DEOXYURIDINE 5'-TRIPHOSPHATE NUCLEOTIDOHYDROLASE"/>
    <property type="match status" value="1"/>
</dbReference>
<dbReference type="PANTHER" id="PTHR11241">
    <property type="entry name" value="DEOXYURIDINE 5'-TRIPHOSPHATE NUCLEOTIDOHYDROLASE"/>
    <property type="match status" value="1"/>
</dbReference>
<dbReference type="EMBL" id="QBIU01000001">
    <property type="protein sequence ID" value="MWV69535.1"/>
    <property type="molecule type" value="Genomic_DNA"/>
</dbReference>
<dbReference type="NCBIfam" id="TIGR00576">
    <property type="entry name" value="dut"/>
    <property type="match status" value="1"/>
</dbReference>
<evidence type="ECO:0000256" key="2">
    <source>
        <dbReference type="ARBA" id="ARBA00012379"/>
    </source>
</evidence>
<sequence>MQVEVKFLKLDKDAKIPFFASEEAAGFDFHSLESIEIKAGKSAFIRTGLSVELPQGYELQVRSRSGLALKNSIMVLNSPGTIDSDYRGEIKIILMNFGDADFSVKVGDRIAQGVVNKLPKVIIKEVDSISETKRGTKGFGSSGV</sequence>